<reference evidence="1" key="1">
    <citation type="submission" date="2020-03" db="EMBL/GenBank/DDBJ databases">
        <title>The deep terrestrial virosphere.</title>
        <authorList>
            <person name="Holmfeldt K."/>
            <person name="Nilsson E."/>
            <person name="Simone D."/>
            <person name="Lopez-Fernandez M."/>
            <person name="Wu X."/>
            <person name="de Brujin I."/>
            <person name="Lundin D."/>
            <person name="Andersson A."/>
            <person name="Bertilsson S."/>
            <person name="Dopson M."/>
        </authorList>
    </citation>
    <scope>NUCLEOTIDE SEQUENCE</scope>
    <source>
        <strain evidence="2">MM415B00227</strain>
        <strain evidence="1">TM448A00134</strain>
    </source>
</reference>
<dbReference type="EMBL" id="MT141570">
    <property type="protein sequence ID" value="QJA67413.1"/>
    <property type="molecule type" value="Genomic_DNA"/>
</dbReference>
<proteinExistence type="predicted"/>
<dbReference type="AlphaFoldDB" id="A0A6H1ZAZ8"/>
<evidence type="ECO:0000313" key="2">
    <source>
        <dbReference type="EMBL" id="QJA67413.1"/>
    </source>
</evidence>
<gene>
    <name evidence="2" type="ORF">MM415B00227_0075</name>
    <name evidence="1" type="ORF">TM448A00134_0042</name>
</gene>
<dbReference type="EMBL" id="MT143979">
    <property type="protein sequence ID" value="QJA44708.1"/>
    <property type="molecule type" value="Genomic_DNA"/>
</dbReference>
<name>A0A6H1ZAZ8_9ZZZZ</name>
<organism evidence="1">
    <name type="scientific">viral metagenome</name>
    <dbReference type="NCBI Taxonomy" id="1070528"/>
    <lineage>
        <taxon>unclassified sequences</taxon>
        <taxon>metagenomes</taxon>
        <taxon>organismal metagenomes</taxon>
    </lineage>
</organism>
<protein>
    <submittedName>
        <fullName evidence="1">Uncharacterized protein</fullName>
    </submittedName>
</protein>
<sequence length="55" mass="5959">MMKFVDGLMVLALAVALAPVVLVSLLCGAIRRLDLRLVYGGDALARDRAQYKQLA</sequence>
<accession>A0A6H1ZAZ8</accession>
<evidence type="ECO:0000313" key="1">
    <source>
        <dbReference type="EMBL" id="QJA44708.1"/>
    </source>
</evidence>